<name>A0A9N8DD62_9STRA</name>
<dbReference type="InterPro" id="IPR032719">
    <property type="entry name" value="WbsX"/>
</dbReference>
<sequence>MMSLSLLSCLLILLNLWSIPVNSTASSSSSKPATDSSVEIAAYYYPWYDGNDNFHWDQGFLRSKLEIPQRPFLGRYTLEDPATVDQHLEWANEYGISQFICSWWGPQNANDYVLLHNLLRSPKLGRNFKIALLYESLGLLDIFKAEDGSLHFDEQGKAYRTLLSHVEYMAQQYFSHPNYLKVHGGKPVVYFYVTRIFQGAYRQAFAKLRLTIQQDYGVDLYLVGDEVFWEGPDPSRITVWDAVTAYNMHGPPRYAGYPAVTNLFQDIENMYTQYQVVANAHNVTLLPGISPAFNDRGVRLEANHYPIPHEVRAELAGTGQYTTFWEGLQMAKRVLDNQQEVADAPCTIVVTSFNEWHEDSAIEPTVRYVPPSKKPDLLTMGYTYEAYGFRLLGMVQRFLNETNNNREHGHDDEEKNTPSMQQQASGSLTSTV</sequence>
<keyword evidence="4" id="KW-0378">Hydrolase</keyword>
<feature type="signal peptide" evidence="10">
    <location>
        <begin position="1"/>
        <end position="25"/>
    </location>
</feature>
<evidence type="ECO:0000256" key="4">
    <source>
        <dbReference type="ARBA" id="ARBA00022801"/>
    </source>
</evidence>
<keyword evidence="10" id="KW-0732">Signal</keyword>
<evidence type="ECO:0000256" key="1">
    <source>
        <dbReference type="ARBA" id="ARBA00004323"/>
    </source>
</evidence>
<feature type="compositionally biased region" description="Polar residues" evidence="9">
    <location>
        <begin position="417"/>
        <end position="432"/>
    </location>
</feature>
<evidence type="ECO:0000256" key="5">
    <source>
        <dbReference type="ARBA" id="ARBA00022968"/>
    </source>
</evidence>
<dbReference type="GO" id="GO:0000139">
    <property type="term" value="C:Golgi membrane"/>
    <property type="evidence" value="ECO:0007669"/>
    <property type="project" value="UniProtKB-SubCell"/>
</dbReference>
<reference evidence="11" key="1">
    <citation type="submission" date="2020-06" db="EMBL/GenBank/DDBJ databases">
        <authorList>
            <consortium name="Plant Systems Biology data submission"/>
        </authorList>
    </citation>
    <scope>NUCLEOTIDE SEQUENCE</scope>
    <source>
        <strain evidence="11">D6</strain>
    </source>
</reference>
<protein>
    <submittedName>
        <fullName evidence="11">Glycoprotein endo-alpha-1,2-mannosidase-like protein</fullName>
    </submittedName>
</protein>
<evidence type="ECO:0000313" key="12">
    <source>
        <dbReference type="Proteomes" id="UP001153069"/>
    </source>
</evidence>
<dbReference type="GO" id="GO:0004559">
    <property type="term" value="F:alpha-mannosidase activity"/>
    <property type="evidence" value="ECO:0007669"/>
    <property type="project" value="TreeGrafter"/>
</dbReference>
<dbReference type="Pfam" id="PF14307">
    <property type="entry name" value="Glyco_tran_WbsX"/>
    <property type="match status" value="1"/>
</dbReference>
<dbReference type="InterPro" id="IPR026071">
    <property type="entry name" value="Glyco_Hydrolase_99"/>
</dbReference>
<dbReference type="Gene3D" id="3.20.20.80">
    <property type="entry name" value="Glycosidases"/>
    <property type="match status" value="1"/>
</dbReference>
<feature type="chain" id="PRO_5040164494" evidence="10">
    <location>
        <begin position="26"/>
        <end position="432"/>
    </location>
</feature>
<evidence type="ECO:0000256" key="2">
    <source>
        <dbReference type="ARBA" id="ARBA00009559"/>
    </source>
</evidence>
<proteinExistence type="inferred from homology"/>
<organism evidence="11 12">
    <name type="scientific">Seminavis robusta</name>
    <dbReference type="NCBI Taxonomy" id="568900"/>
    <lineage>
        <taxon>Eukaryota</taxon>
        <taxon>Sar</taxon>
        <taxon>Stramenopiles</taxon>
        <taxon>Ochrophyta</taxon>
        <taxon>Bacillariophyta</taxon>
        <taxon>Bacillariophyceae</taxon>
        <taxon>Bacillariophycidae</taxon>
        <taxon>Naviculales</taxon>
        <taxon>Naviculaceae</taxon>
        <taxon>Seminavis</taxon>
    </lineage>
</organism>
<keyword evidence="3" id="KW-0812">Transmembrane</keyword>
<dbReference type="AlphaFoldDB" id="A0A9N8DD62"/>
<feature type="region of interest" description="Disordered" evidence="9">
    <location>
        <begin position="403"/>
        <end position="432"/>
    </location>
</feature>
<evidence type="ECO:0000313" key="11">
    <source>
        <dbReference type="EMBL" id="CAB9499620.1"/>
    </source>
</evidence>
<keyword evidence="12" id="KW-1185">Reference proteome</keyword>
<comment type="caution">
    <text evidence="11">The sequence shown here is derived from an EMBL/GenBank/DDBJ whole genome shotgun (WGS) entry which is preliminary data.</text>
</comment>
<dbReference type="EMBL" id="CAICTM010000064">
    <property type="protein sequence ID" value="CAB9499620.1"/>
    <property type="molecule type" value="Genomic_DNA"/>
</dbReference>
<evidence type="ECO:0000256" key="8">
    <source>
        <dbReference type="ARBA" id="ARBA00023136"/>
    </source>
</evidence>
<keyword evidence="5" id="KW-0735">Signal-anchor</keyword>
<evidence type="ECO:0000256" key="3">
    <source>
        <dbReference type="ARBA" id="ARBA00022692"/>
    </source>
</evidence>
<dbReference type="PANTHER" id="PTHR13572:SF4">
    <property type="entry name" value="RE57134P"/>
    <property type="match status" value="1"/>
</dbReference>
<feature type="compositionally biased region" description="Basic and acidic residues" evidence="9">
    <location>
        <begin position="404"/>
        <end position="416"/>
    </location>
</feature>
<gene>
    <name evidence="11" type="ORF">SEMRO_65_G036710.1</name>
</gene>
<evidence type="ECO:0000256" key="9">
    <source>
        <dbReference type="SAM" id="MobiDB-lite"/>
    </source>
</evidence>
<comment type="subcellular location">
    <subcellularLocation>
        <location evidence="1">Golgi apparatus membrane</location>
        <topology evidence="1">Single-pass type II membrane protein</topology>
    </subcellularLocation>
</comment>
<dbReference type="PANTHER" id="PTHR13572">
    <property type="entry name" value="ENDO-ALPHA-1,2-MANNOSIDASE"/>
    <property type="match status" value="1"/>
</dbReference>
<keyword evidence="8" id="KW-0472">Membrane</keyword>
<comment type="similarity">
    <text evidence="2">Belongs to the glycosyl hydrolase 99 family.</text>
</comment>
<accession>A0A9N8DD62</accession>
<keyword evidence="7" id="KW-0333">Golgi apparatus</keyword>
<dbReference type="OrthoDB" id="406152at2759"/>
<evidence type="ECO:0000256" key="10">
    <source>
        <dbReference type="SAM" id="SignalP"/>
    </source>
</evidence>
<keyword evidence="6" id="KW-1133">Transmembrane helix</keyword>
<evidence type="ECO:0000256" key="7">
    <source>
        <dbReference type="ARBA" id="ARBA00023034"/>
    </source>
</evidence>
<evidence type="ECO:0000256" key="6">
    <source>
        <dbReference type="ARBA" id="ARBA00022989"/>
    </source>
</evidence>
<dbReference type="Proteomes" id="UP001153069">
    <property type="component" value="Unassembled WGS sequence"/>
</dbReference>